<gene>
    <name evidence="2" type="ORF">LCB40_13180</name>
</gene>
<evidence type="ECO:0000259" key="1">
    <source>
        <dbReference type="Pfam" id="PF07872"/>
    </source>
</evidence>
<protein>
    <recommendedName>
        <fullName evidence="1">DUF1659 domain-containing protein</fullName>
    </recommendedName>
</protein>
<sequence>MNLVQQEVVFTFENARYKEGADQKTYKNVKLDASAEAIKAVGQAISDLQGDGFGKVTLMQHQELA</sequence>
<dbReference type="RefSeq" id="WP_212781123.1">
    <property type="nucleotide sequence ID" value="NZ_BMAY01000010.1"/>
</dbReference>
<keyword evidence="3" id="KW-1185">Reference proteome</keyword>
<comment type="caution">
    <text evidence="2">The sequence shown here is derived from an EMBL/GenBank/DDBJ whole genome shotgun (WGS) entry which is preliminary data.</text>
</comment>
<dbReference type="Pfam" id="PF07872">
    <property type="entry name" value="DUF1659"/>
    <property type="match status" value="1"/>
</dbReference>
<feature type="domain" description="DUF1659" evidence="1">
    <location>
        <begin position="3"/>
        <end position="64"/>
    </location>
</feature>
<reference evidence="2" key="1">
    <citation type="submission" date="2020-08" db="EMBL/GenBank/DDBJ databases">
        <title>Taxonomic study for Lactobacillus species isolated from hardwood bark.</title>
        <authorList>
            <person name="Tohno M."/>
            <person name="Tanizawa Y."/>
        </authorList>
    </citation>
    <scope>NUCLEOTIDE SEQUENCE</scope>
    <source>
        <strain evidence="2">B40</strain>
    </source>
</reference>
<name>A0A916QKC1_9LACO</name>
<proteinExistence type="predicted"/>
<dbReference type="AlphaFoldDB" id="A0A916QKC1"/>
<dbReference type="Proteomes" id="UP000677218">
    <property type="component" value="Unassembled WGS sequence"/>
</dbReference>
<organism evidence="2 3">
    <name type="scientific">Lactobacillus corticis</name>
    <dbReference type="NCBI Taxonomy" id="2201249"/>
    <lineage>
        <taxon>Bacteria</taxon>
        <taxon>Bacillati</taxon>
        <taxon>Bacillota</taxon>
        <taxon>Bacilli</taxon>
        <taxon>Lactobacillales</taxon>
        <taxon>Lactobacillaceae</taxon>
        <taxon>Lactobacillus</taxon>
    </lineage>
</organism>
<evidence type="ECO:0000313" key="2">
    <source>
        <dbReference type="EMBL" id="GFZ27438.1"/>
    </source>
</evidence>
<dbReference type="EMBL" id="BMAY01000010">
    <property type="protein sequence ID" value="GFZ27438.1"/>
    <property type="molecule type" value="Genomic_DNA"/>
</dbReference>
<dbReference type="InterPro" id="IPR012454">
    <property type="entry name" value="DUF1659"/>
</dbReference>
<accession>A0A916QKC1</accession>
<evidence type="ECO:0000313" key="3">
    <source>
        <dbReference type="Proteomes" id="UP000677218"/>
    </source>
</evidence>